<keyword evidence="6" id="KW-0540">Nuclease</keyword>
<dbReference type="Gene3D" id="3.90.220.20">
    <property type="entry name" value="DNA methylase specificity domains"/>
    <property type="match status" value="2"/>
</dbReference>
<keyword evidence="7" id="KW-1185">Reference proteome</keyword>
<name>A0ABS3CMY5_9ALTE</name>
<keyword evidence="3" id="KW-0238">DNA-binding</keyword>
<comment type="similarity">
    <text evidence="1">Belongs to the type-I restriction system S methylase family.</text>
</comment>
<dbReference type="PANTHER" id="PTHR43140:SF1">
    <property type="entry name" value="TYPE I RESTRICTION ENZYME ECOKI SPECIFICITY SUBUNIT"/>
    <property type="match status" value="1"/>
</dbReference>
<proteinExistence type="inferred from homology"/>
<keyword evidence="6" id="KW-0255">Endonuclease</keyword>
<evidence type="ECO:0000256" key="4">
    <source>
        <dbReference type="SAM" id="Coils"/>
    </source>
</evidence>
<evidence type="ECO:0000256" key="1">
    <source>
        <dbReference type="ARBA" id="ARBA00010923"/>
    </source>
</evidence>
<dbReference type="CDD" id="cd17260">
    <property type="entry name" value="RMtype1_S_EcoEI-TRD1-CR1_like"/>
    <property type="match status" value="1"/>
</dbReference>
<feature type="domain" description="Type I restriction modification DNA specificity" evidence="5">
    <location>
        <begin position="377"/>
        <end position="555"/>
    </location>
</feature>
<reference evidence="6 7" key="1">
    <citation type="submission" date="2021-03" db="EMBL/GenBank/DDBJ databases">
        <title>novel species isolated from a fishpond in China.</title>
        <authorList>
            <person name="Lu H."/>
            <person name="Cai Z."/>
        </authorList>
    </citation>
    <scope>NUCLEOTIDE SEQUENCE [LARGE SCALE GENOMIC DNA]</scope>
    <source>
        <strain evidence="6 7">Y57</strain>
    </source>
</reference>
<evidence type="ECO:0000256" key="3">
    <source>
        <dbReference type="ARBA" id="ARBA00023125"/>
    </source>
</evidence>
<dbReference type="RefSeq" id="WP_206592303.1">
    <property type="nucleotide sequence ID" value="NZ_JAFKCS010000001.1"/>
</dbReference>
<protein>
    <submittedName>
        <fullName evidence="6">Restriction endonuclease subunit S</fullName>
    </submittedName>
</protein>
<evidence type="ECO:0000313" key="7">
    <source>
        <dbReference type="Proteomes" id="UP000663992"/>
    </source>
</evidence>
<dbReference type="InterPro" id="IPR051212">
    <property type="entry name" value="Type-I_RE_S_subunit"/>
</dbReference>
<dbReference type="SUPFAM" id="SSF116734">
    <property type="entry name" value="DNA methylase specificity domain"/>
    <property type="match status" value="2"/>
</dbReference>
<comment type="caution">
    <text evidence="6">The sequence shown here is derived from an EMBL/GenBank/DDBJ whole genome shotgun (WGS) entry which is preliminary data.</text>
</comment>
<accession>A0ABS3CMY5</accession>
<sequence length="664" mass="73777">MDANQFLAEFGHIANAPGGIARLRELVYQFAVTGKLTQQREEDGGADSVLTNVARIRKQLIAEKKFKRSPKLESTQLVPPLIDLPPSWRWSRLLDLGEINPRNQVEEDSESVIMATFVPMAAVSELHSIAIAGDVRPWSEIKKGYTHFANGDVLLAKITPCFENGKSAVVRGLEHNIGSGSTEFHVFRPISEDVNPAYIYLFIRSPLFRAKGEASMTGTAGQKRLPTDYFALCAMPFPPTEEQSRIVAKVDELMALCDQLEVQQQKRRTLQNNLRQSILQAVAASQSSQELKESWQRLQTNFGQLFSTPEDVAQLRALILDLAVHGLLVERSNVDTPLDTWLEQVKTTKAHLVKQKLIPKQTAFSNVPEEEYPFPLPKGWAFVRLGEIANKIGSGSTPRGGRKVYVNKGIPFLRSQNIWNNGLRLDDVAYIPAEVHERMSGTAVAANDVLLNITGASLGRCALVPADFGEANVSQHVTIIRLTDVEIREYIHLCILSPYTQAMIWGRQVGMAREGLSKKVLEQFEIPLPPIAEQKRIVARVAELMKFCDTLESKLHRTLVVSEHLATASVATLTGIATEQEEEPMKAPKTELVAPVRLGTPPGIKSQAPLATILARHSGEMSAKDLWQRFGGEIDAFYAQLKVEVAHGWILEPEKAEMLEKIEE</sequence>
<evidence type="ECO:0000256" key="2">
    <source>
        <dbReference type="ARBA" id="ARBA00022747"/>
    </source>
</evidence>
<keyword evidence="4" id="KW-0175">Coiled coil</keyword>
<feature type="domain" description="Type I restriction modification DNA specificity" evidence="5">
    <location>
        <begin position="88"/>
        <end position="264"/>
    </location>
</feature>
<dbReference type="Proteomes" id="UP000663992">
    <property type="component" value="Unassembled WGS sequence"/>
</dbReference>
<dbReference type="CDD" id="cd17256">
    <property type="entry name" value="RMtype1_S_EcoJA65PI-TRD1-CR1_like"/>
    <property type="match status" value="1"/>
</dbReference>
<dbReference type="EMBL" id="JAFKCS010000001">
    <property type="protein sequence ID" value="MBN7818482.1"/>
    <property type="molecule type" value="Genomic_DNA"/>
</dbReference>
<evidence type="ECO:0000259" key="5">
    <source>
        <dbReference type="Pfam" id="PF01420"/>
    </source>
</evidence>
<dbReference type="InterPro" id="IPR000055">
    <property type="entry name" value="Restrct_endonuc_typeI_TRD"/>
</dbReference>
<feature type="coiled-coil region" evidence="4">
    <location>
        <begin position="253"/>
        <end position="280"/>
    </location>
</feature>
<gene>
    <name evidence="6" type="ORF">J0A65_01325</name>
</gene>
<evidence type="ECO:0000313" key="6">
    <source>
        <dbReference type="EMBL" id="MBN7818482.1"/>
    </source>
</evidence>
<dbReference type="InterPro" id="IPR044946">
    <property type="entry name" value="Restrct_endonuc_typeI_TRD_sf"/>
</dbReference>
<dbReference type="PANTHER" id="PTHR43140">
    <property type="entry name" value="TYPE-1 RESTRICTION ENZYME ECOKI SPECIFICITY PROTEIN"/>
    <property type="match status" value="1"/>
</dbReference>
<organism evidence="6 7">
    <name type="scientific">Bowmanella yangjiangensis</name>
    <dbReference type="NCBI Taxonomy" id="2811230"/>
    <lineage>
        <taxon>Bacteria</taxon>
        <taxon>Pseudomonadati</taxon>
        <taxon>Pseudomonadota</taxon>
        <taxon>Gammaproteobacteria</taxon>
        <taxon>Alteromonadales</taxon>
        <taxon>Alteromonadaceae</taxon>
        <taxon>Bowmanella</taxon>
    </lineage>
</organism>
<dbReference type="GO" id="GO:0004519">
    <property type="term" value="F:endonuclease activity"/>
    <property type="evidence" value="ECO:0007669"/>
    <property type="project" value="UniProtKB-KW"/>
</dbReference>
<dbReference type="Pfam" id="PF01420">
    <property type="entry name" value="Methylase_S"/>
    <property type="match status" value="2"/>
</dbReference>
<keyword evidence="2" id="KW-0680">Restriction system</keyword>
<keyword evidence="6" id="KW-0378">Hydrolase</keyword>